<proteinExistence type="predicted"/>
<protein>
    <submittedName>
        <fullName evidence="2">Uncharacterized protein LOC120104208</fullName>
    </submittedName>
</protein>
<evidence type="ECO:0000313" key="1">
    <source>
        <dbReference type="Proteomes" id="UP000228380"/>
    </source>
</evidence>
<dbReference type="Proteomes" id="UP000228380">
    <property type="component" value="Chromosome 1"/>
</dbReference>
<dbReference type="GeneID" id="120104208"/>
<keyword evidence="1" id="KW-1185">Reference proteome</keyword>
<accession>A0A8B8ZC27</accession>
<dbReference type="KEGG" id="pda:120104208"/>
<dbReference type="AlphaFoldDB" id="A0A8B8ZC27"/>
<sequence>MLESLLDNWVVESEKPPLQEDEIPEILYNGVEQAEAYENEVNENEGSDIASGKAHTEIAALTEIVEPLEVHPATMGAAADEDDADLDFLDDDLSYCWGNISHPEST</sequence>
<dbReference type="RefSeq" id="XP_038970842.1">
    <property type="nucleotide sequence ID" value="XM_039114914.1"/>
</dbReference>
<evidence type="ECO:0000313" key="2">
    <source>
        <dbReference type="RefSeq" id="XP_038970842.1"/>
    </source>
</evidence>
<organism evidence="1 2">
    <name type="scientific">Phoenix dactylifera</name>
    <name type="common">Date palm</name>
    <dbReference type="NCBI Taxonomy" id="42345"/>
    <lineage>
        <taxon>Eukaryota</taxon>
        <taxon>Viridiplantae</taxon>
        <taxon>Streptophyta</taxon>
        <taxon>Embryophyta</taxon>
        <taxon>Tracheophyta</taxon>
        <taxon>Spermatophyta</taxon>
        <taxon>Magnoliopsida</taxon>
        <taxon>Liliopsida</taxon>
        <taxon>Arecaceae</taxon>
        <taxon>Coryphoideae</taxon>
        <taxon>Phoeniceae</taxon>
        <taxon>Phoenix</taxon>
    </lineage>
</organism>
<reference evidence="1" key="1">
    <citation type="journal article" date="2019" name="Nat. Commun.">
        <title>Genome-wide association mapping of date palm fruit traits.</title>
        <authorList>
            <person name="Hazzouri K.M."/>
            <person name="Gros-Balthazard M."/>
            <person name="Flowers J.M."/>
            <person name="Copetti D."/>
            <person name="Lemansour A."/>
            <person name="Lebrun M."/>
            <person name="Masmoudi K."/>
            <person name="Ferrand S."/>
            <person name="Dhar M.I."/>
            <person name="Fresquez Z.A."/>
            <person name="Rosas U."/>
            <person name="Zhang J."/>
            <person name="Talag J."/>
            <person name="Lee S."/>
            <person name="Kudrna D."/>
            <person name="Powell R.F."/>
            <person name="Leitch I.J."/>
            <person name="Krueger R.R."/>
            <person name="Wing R.A."/>
            <person name="Amiri K.M.A."/>
            <person name="Purugganan M.D."/>
        </authorList>
    </citation>
    <scope>NUCLEOTIDE SEQUENCE [LARGE SCALE GENOMIC DNA]</scope>
    <source>
        <strain evidence="1">cv. Khalas</strain>
    </source>
</reference>
<reference evidence="2" key="2">
    <citation type="submission" date="2025-08" db="UniProtKB">
        <authorList>
            <consortium name="RefSeq"/>
        </authorList>
    </citation>
    <scope>IDENTIFICATION</scope>
    <source>
        <tissue evidence="2">Young leaves</tissue>
    </source>
</reference>
<gene>
    <name evidence="2" type="primary">LOC120104208</name>
</gene>
<name>A0A8B8ZC27_PHODC</name>